<keyword evidence="2 7" id="KW-0812">Transmembrane</keyword>
<gene>
    <name evidence="9" type="ORF">OEA41_003203</name>
</gene>
<proteinExistence type="inferred from homology"/>
<sequence length="415" mass="46002">MTDSALTGTPPANQNDLYIVKGIYDRFGIPGDPSEGFAFPPDPLSNRSHANKGPGIIVGVAMAITVIAAVTGGRLYARYTHKASRLGWDDALIVVAVAAAISWLTLVIGMVTRGDSGQHIYNTTYDNLFWFFYLGSIDETLFFVTVGITKLSIIGFNWRLTGETSKAWQWTHRIFFVAIISYLITSLFWTNFRCNPPGTGQSLIVWGQNAGHVTCLNANTMGVTLSINWTPQLHWTIVDLVTSVCVTSLPALSSLLTKHLPQSVRNYWGKRDNVDEFGRPFNDGYFYEANQRSYGHALRHGGWGELFGKHDLDLEKYVTPDPSTPSRNLSTSQNTTVLAEQERVQKQEDNDYASFAKFIGRGELADQSYAPHSEVALTPDESHNGLDTSVRSRAPPIKFVEPSGHLTVPEKTHTR</sequence>
<evidence type="ECO:0000313" key="9">
    <source>
        <dbReference type="EMBL" id="KAK3171119.1"/>
    </source>
</evidence>
<evidence type="ECO:0000259" key="8">
    <source>
        <dbReference type="Pfam" id="PF20684"/>
    </source>
</evidence>
<feature type="transmembrane region" description="Helical" evidence="7">
    <location>
        <begin position="174"/>
        <end position="192"/>
    </location>
</feature>
<evidence type="ECO:0000256" key="3">
    <source>
        <dbReference type="ARBA" id="ARBA00022989"/>
    </source>
</evidence>
<evidence type="ECO:0000256" key="4">
    <source>
        <dbReference type="ARBA" id="ARBA00023136"/>
    </source>
</evidence>
<comment type="similarity">
    <text evidence="5">Belongs to the SAT4 family.</text>
</comment>
<protein>
    <recommendedName>
        <fullName evidence="8">Rhodopsin domain-containing protein</fullName>
    </recommendedName>
</protein>
<comment type="caution">
    <text evidence="9">The sequence shown here is derived from an EMBL/GenBank/DDBJ whole genome shotgun (WGS) entry which is preliminary data.</text>
</comment>
<feature type="transmembrane region" description="Helical" evidence="7">
    <location>
        <begin position="130"/>
        <end position="153"/>
    </location>
</feature>
<dbReference type="InterPro" id="IPR049326">
    <property type="entry name" value="Rhodopsin_dom_fungi"/>
</dbReference>
<feature type="region of interest" description="Disordered" evidence="6">
    <location>
        <begin position="376"/>
        <end position="415"/>
    </location>
</feature>
<dbReference type="Pfam" id="PF20684">
    <property type="entry name" value="Fung_rhodopsin"/>
    <property type="match status" value="1"/>
</dbReference>
<dbReference type="Proteomes" id="UP001276659">
    <property type="component" value="Unassembled WGS sequence"/>
</dbReference>
<evidence type="ECO:0000256" key="1">
    <source>
        <dbReference type="ARBA" id="ARBA00004141"/>
    </source>
</evidence>
<comment type="subcellular location">
    <subcellularLocation>
        <location evidence="1">Membrane</location>
        <topology evidence="1">Multi-pass membrane protein</topology>
    </subcellularLocation>
</comment>
<evidence type="ECO:0000256" key="5">
    <source>
        <dbReference type="ARBA" id="ARBA00038359"/>
    </source>
</evidence>
<feature type="domain" description="Rhodopsin" evidence="8">
    <location>
        <begin position="74"/>
        <end position="226"/>
    </location>
</feature>
<dbReference type="PANTHER" id="PTHR33048">
    <property type="entry name" value="PTH11-LIKE INTEGRAL MEMBRANE PROTEIN (AFU_ORTHOLOGUE AFUA_5G11245)"/>
    <property type="match status" value="1"/>
</dbReference>
<evidence type="ECO:0000313" key="10">
    <source>
        <dbReference type="Proteomes" id="UP001276659"/>
    </source>
</evidence>
<organism evidence="9 10">
    <name type="scientific">Lepraria neglecta</name>
    <dbReference type="NCBI Taxonomy" id="209136"/>
    <lineage>
        <taxon>Eukaryota</taxon>
        <taxon>Fungi</taxon>
        <taxon>Dikarya</taxon>
        <taxon>Ascomycota</taxon>
        <taxon>Pezizomycotina</taxon>
        <taxon>Lecanoromycetes</taxon>
        <taxon>OSLEUM clade</taxon>
        <taxon>Lecanoromycetidae</taxon>
        <taxon>Lecanorales</taxon>
        <taxon>Lecanorineae</taxon>
        <taxon>Stereocaulaceae</taxon>
        <taxon>Lepraria</taxon>
    </lineage>
</organism>
<keyword evidence="10" id="KW-1185">Reference proteome</keyword>
<dbReference type="GO" id="GO:0016020">
    <property type="term" value="C:membrane"/>
    <property type="evidence" value="ECO:0007669"/>
    <property type="project" value="UniProtKB-SubCell"/>
</dbReference>
<keyword evidence="4 7" id="KW-0472">Membrane</keyword>
<feature type="transmembrane region" description="Helical" evidence="7">
    <location>
        <begin position="56"/>
        <end position="76"/>
    </location>
</feature>
<dbReference type="AlphaFoldDB" id="A0AAD9Z3U9"/>
<keyword evidence="3 7" id="KW-1133">Transmembrane helix</keyword>
<dbReference type="EMBL" id="JASNWA010000008">
    <property type="protein sequence ID" value="KAK3171119.1"/>
    <property type="molecule type" value="Genomic_DNA"/>
</dbReference>
<accession>A0AAD9Z3U9</accession>
<name>A0AAD9Z3U9_9LECA</name>
<feature type="transmembrane region" description="Helical" evidence="7">
    <location>
        <begin position="88"/>
        <end position="110"/>
    </location>
</feature>
<evidence type="ECO:0000256" key="7">
    <source>
        <dbReference type="SAM" id="Phobius"/>
    </source>
</evidence>
<dbReference type="InterPro" id="IPR052337">
    <property type="entry name" value="SAT4-like"/>
</dbReference>
<reference evidence="9" key="1">
    <citation type="submission" date="2022-11" db="EMBL/GenBank/DDBJ databases">
        <title>Chromosomal genome sequence assembly and mating type (MAT) locus characterization of the leprose asexual lichenized fungus Lepraria neglecta (Nyl.) Erichsen.</title>
        <authorList>
            <person name="Allen J.L."/>
            <person name="Pfeffer B."/>
        </authorList>
    </citation>
    <scope>NUCLEOTIDE SEQUENCE</scope>
    <source>
        <strain evidence="9">Allen 5258</strain>
    </source>
</reference>
<dbReference type="PANTHER" id="PTHR33048:SF129">
    <property type="entry name" value="INTEGRAL MEMBRANE PROTEIN-RELATED"/>
    <property type="match status" value="1"/>
</dbReference>
<evidence type="ECO:0000256" key="2">
    <source>
        <dbReference type="ARBA" id="ARBA00022692"/>
    </source>
</evidence>
<evidence type="ECO:0000256" key="6">
    <source>
        <dbReference type="SAM" id="MobiDB-lite"/>
    </source>
</evidence>